<dbReference type="InterPro" id="IPR055768">
    <property type="entry name" value="DUF7344"/>
</dbReference>
<evidence type="ECO:0000313" key="2">
    <source>
        <dbReference type="EMBL" id="QRV15949.1"/>
    </source>
</evidence>
<organism evidence="2 3">
    <name type="scientific">Haloterrigena salifodinae</name>
    <dbReference type="NCBI Taxonomy" id="2675099"/>
    <lineage>
        <taxon>Archaea</taxon>
        <taxon>Methanobacteriati</taxon>
        <taxon>Methanobacteriota</taxon>
        <taxon>Stenosarchaea group</taxon>
        <taxon>Halobacteria</taxon>
        <taxon>Halobacteriales</taxon>
        <taxon>Natrialbaceae</taxon>
        <taxon>Haloterrigena</taxon>
    </lineage>
</organism>
<dbReference type="OrthoDB" id="247722at2157"/>
<proteinExistence type="predicted"/>
<dbReference type="RefSeq" id="WP_204748343.1">
    <property type="nucleotide sequence ID" value="NZ_CP069188.1"/>
</dbReference>
<dbReference type="Proteomes" id="UP000637819">
    <property type="component" value="Chromosome"/>
</dbReference>
<accession>A0A8T8E2G9</accession>
<protein>
    <recommendedName>
        <fullName evidence="1">DUF7344 domain-containing protein</fullName>
    </recommendedName>
</protein>
<dbReference type="Pfam" id="PF24035">
    <property type="entry name" value="DUF7344"/>
    <property type="match status" value="1"/>
</dbReference>
<feature type="domain" description="DUF7344" evidence="1">
    <location>
        <begin position="22"/>
        <end position="99"/>
    </location>
</feature>
<dbReference type="GeneID" id="62874129"/>
<dbReference type="EMBL" id="CP069188">
    <property type="protein sequence ID" value="QRV15949.1"/>
    <property type="molecule type" value="Genomic_DNA"/>
</dbReference>
<dbReference type="AlphaFoldDB" id="A0A8T8E2G9"/>
<keyword evidence="3" id="KW-1185">Reference proteome</keyword>
<evidence type="ECO:0000259" key="1">
    <source>
        <dbReference type="Pfam" id="PF24035"/>
    </source>
</evidence>
<reference evidence="2 3" key="1">
    <citation type="submission" date="2021-01" db="EMBL/GenBank/DDBJ databases">
        <title>Genome Sequence and Methylation Pattern of Haloterrigena salifodinae BOL5-1, An Extremely Halophilic Archaeon from a Bolivian Salt Mine.</title>
        <authorList>
            <person name="DasSarma P."/>
            <person name="Anton B.P."/>
            <person name="DasSarma S.L."/>
            <person name="von Ehrenheim H.A.L."/>
            <person name="Martinez F.L."/>
            <person name="Guzman D."/>
            <person name="Roberts R.J."/>
            <person name="DasSarma S."/>
        </authorList>
    </citation>
    <scope>NUCLEOTIDE SEQUENCE [LARGE SCALE GENOMIC DNA]</scope>
    <source>
        <strain evidence="2 3">BOL5-1</strain>
    </source>
</reference>
<name>A0A8T8E2G9_9EURY</name>
<sequence length="121" mass="13589">MDPEQSPTEPTASPDLLDDAFLALRERDRRLVLYFLLEHETASLSELADVVTAWSHADDSRVIEPRCRNQWYLQLRQVHIPKLVDADIVTHDEETGRVSLASCPEPIRELAARACAAEAGP</sequence>
<evidence type="ECO:0000313" key="3">
    <source>
        <dbReference type="Proteomes" id="UP000637819"/>
    </source>
</evidence>
<dbReference type="KEGG" id="hsal:JMJ58_03355"/>
<gene>
    <name evidence="2" type="ORF">JMJ58_03355</name>
</gene>